<dbReference type="GO" id="GO:0005085">
    <property type="term" value="F:guanyl-nucleotide exchange factor activity"/>
    <property type="evidence" value="ECO:0007669"/>
    <property type="project" value="InterPro"/>
</dbReference>
<dbReference type="Gene3D" id="1.10.220.20">
    <property type="match status" value="1"/>
</dbReference>
<dbReference type="PANTHER" id="PTHR10663">
    <property type="entry name" value="GUANYL-NUCLEOTIDE EXCHANGE FACTOR"/>
    <property type="match status" value="1"/>
</dbReference>
<dbReference type="SUPFAM" id="SSF48371">
    <property type="entry name" value="ARM repeat"/>
    <property type="match status" value="1"/>
</dbReference>
<feature type="compositionally biased region" description="Basic and acidic residues" evidence="3">
    <location>
        <begin position="314"/>
        <end position="325"/>
    </location>
</feature>
<dbReference type="InterPro" id="IPR032629">
    <property type="entry name" value="DCB_dom"/>
</dbReference>
<dbReference type="Pfam" id="PF12783">
    <property type="entry name" value="Sec7-like_HUS"/>
    <property type="match status" value="1"/>
</dbReference>
<name>A0A4Z1P8I6_9PEZI</name>
<keyword evidence="6" id="KW-1185">Reference proteome</keyword>
<dbReference type="InterPro" id="IPR035999">
    <property type="entry name" value="Sec7_dom_sf"/>
</dbReference>
<keyword evidence="2" id="KW-0653">Protein transport</keyword>
<evidence type="ECO:0000313" key="5">
    <source>
        <dbReference type="EMBL" id="TID25603.1"/>
    </source>
</evidence>
<evidence type="ECO:0000259" key="4">
    <source>
        <dbReference type="PROSITE" id="PS50190"/>
    </source>
</evidence>
<dbReference type="InterPro" id="IPR056604">
    <property type="entry name" value="GBF1-like_TPR"/>
</dbReference>
<keyword evidence="1" id="KW-0813">Transport</keyword>
<dbReference type="CDD" id="cd00171">
    <property type="entry name" value="Sec7"/>
    <property type="match status" value="1"/>
</dbReference>
<feature type="region of interest" description="Disordered" evidence="3">
    <location>
        <begin position="493"/>
        <end position="526"/>
    </location>
</feature>
<dbReference type="Proteomes" id="UP000298493">
    <property type="component" value="Unassembled WGS sequence"/>
</dbReference>
<dbReference type="InterPro" id="IPR023394">
    <property type="entry name" value="Sec7_C_sf"/>
</dbReference>
<feature type="compositionally biased region" description="Basic and acidic residues" evidence="3">
    <location>
        <begin position="517"/>
        <end position="526"/>
    </location>
</feature>
<dbReference type="GO" id="GO:0032012">
    <property type="term" value="P:regulation of ARF protein signal transduction"/>
    <property type="evidence" value="ECO:0007669"/>
    <property type="project" value="InterPro"/>
</dbReference>
<evidence type="ECO:0000256" key="3">
    <source>
        <dbReference type="SAM" id="MobiDB-lite"/>
    </source>
</evidence>
<organism evidence="5 6">
    <name type="scientific">Venturia nashicola</name>
    <dbReference type="NCBI Taxonomy" id="86259"/>
    <lineage>
        <taxon>Eukaryota</taxon>
        <taxon>Fungi</taxon>
        <taxon>Dikarya</taxon>
        <taxon>Ascomycota</taxon>
        <taxon>Pezizomycotina</taxon>
        <taxon>Dothideomycetes</taxon>
        <taxon>Pleosporomycetidae</taxon>
        <taxon>Venturiales</taxon>
        <taxon>Venturiaceae</taxon>
        <taxon>Venturia</taxon>
    </lineage>
</organism>
<sequence length="1567" mass="172792">MADMAVVMPPSSIPLTVAVDPIGLVITECIAVMSAMRKHPRWAHSSVGAILSGGTEAPALGTRRGGAQGSEDASLALDAGWKWGSRSKKGKSLQDNPLMSAFTKLRSQLRGCKDIKSFDTPSLLHPFLQVIRSSSTSASITSLALIAMTKFLSYSVISRDSPRLPFAIQNLAAAITHCRFEASSTSADEIVYVRILNLMEALISGPAGDMLSDESVCQIMETGLGLCCDQRFTQILQRSAEITMVSMCQIIFERLKHLEFEAGDEPGALDEVTKDDMDNVKMDMEPTTNGDSTLAHEITTNGVDHIPTSAGSARTEDTIGDSEKSQELEPLLAAPQVEDPNSSTVDLRVHSDDEEALIKPYSLPSIKELFRSLVELLDPHDRSYTDTMRVMALRIVDVALEVAGPSIASHPSLASLAKDTLCRHLFQLVRSENMAILNESLRVAGTLLATCRNVLKLQQELYLSYLVACLFPRVMIPHEPGIDPKLYDGVPQAPGVIKPAPAQQPGGGSGRNTPVPVRDRQRLGLEGGLRKPDAREAMIESIGALVRMPTFMAELFVNYDCQVDRHDICADMVGLLSRNAFPDSASWSTTNVPPLCLDAILGFVQTIADRLDDEPITEGFPSAEQLRNQRDLKATIIRGTAKFNESPKAGIAFLASHGAISSVDDPKAIAQFVQGSSRLDKKVLGDFISKGSNEKILVAFLEAFNFQGKTVEESLREVLYTFRLPGESQLIERIVVEFARKYIKDGNHDNIANEDAIFVLTYAIIMLNTDQFNPNVKDAQRMKLDNFARNLRGVNDGKDFDMEYLESIFLSIKSKEIVLPEEHSNKDAFGHAWKELLVKVDTASDLVICNTNIYDADMFAATWKPIVATLSYVFMSASEDAVFSRAFTGFAQCAQIAARHGLSDALDKIVYSLSSISTLATGTLPNTSLNTEVQANEKSVMVSETAVRFGRDDRAQQATVVLFRVLEGNEATLKDGWEYVFRIMLNLFINSLIPASFKSKHLGLPAIPLQPPAQVIDRGERHAEGGLFSGLSSYLSSFANDEPPEPSEQEIENTLAAVDCIGQCDFEELVERISVLPIESLRSVIDTLLSQIDEDSSPSVITVKPDLPPTSPRTSGTRRKANSPTYDPTMVFVLELATILTLRDEESVRELGKDVAAALESVIRNASNVHYVAIARVVYYILTLLRSSDDYDFLRAPVVLHAFATFDQELLEQCALPLISGMADCIQGSSSGLRSEMATSPDFWDILRKLHGVQEVSPYVFRILAELQKSPSNQPAITADNYEQAIALLNDFAAAGAQGAKDEQRRDIARRRKDTAGKVPKPKHKNEVERAVKAMGMVYEMTSRVPSFISQSHLETTEAWTAYWSPIFRVLTQQCLNPCREIRTQAFSCLRQTLLNPVLLTKEEGDRDKEWTAIFDEILFPLINQLLKPEIYTSDPGGMGETRVEAATLLCRIFLHFLVQLAEWGGMVALWVKILGVMDRLMASGQGESLDEAVAENMKNILLVMQSGGYLAPPEERPEQAELWNETWKKLNRFLPHLYKELYPEVPEKEKVVEAKRGDVAVPVTAK</sequence>
<evidence type="ECO:0000313" key="6">
    <source>
        <dbReference type="Proteomes" id="UP000298493"/>
    </source>
</evidence>
<dbReference type="InterPro" id="IPR032691">
    <property type="entry name" value="Mon2/Sec7/BIG1-like_HUS"/>
</dbReference>
<dbReference type="STRING" id="86259.A0A4Z1P8I6"/>
<dbReference type="PROSITE" id="PS50190">
    <property type="entry name" value="SEC7"/>
    <property type="match status" value="1"/>
</dbReference>
<feature type="region of interest" description="Disordered" evidence="3">
    <location>
        <begin position="1300"/>
        <end position="1325"/>
    </location>
</feature>
<evidence type="ECO:0000256" key="2">
    <source>
        <dbReference type="ARBA" id="ARBA00022927"/>
    </source>
</evidence>
<comment type="caution">
    <text evidence="5">The sequence shown here is derived from an EMBL/GenBank/DDBJ whole genome shotgun (WGS) entry which is preliminary data.</text>
</comment>
<dbReference type="InterPro" id="IPR000904">
    <property type="entry name" value="Sec7_dom"/>
</dbReference>
<evidence type="ECO:0000256" key="1">
    <source>
        <dbReference type="ARBA" id="ARBA00022448"/>
    </source>
</evidence>
<dbReference type="Pfam" id="PF16213">
    <property type="entry name" value="DCB"/>
    <property type="match status" value="1"/>
</dbReference>
<dbReference type="Gene3D" id="1.10.1000.11">
    <property type="entry name" value="Arf Nucleotide-binding Site Opener,domain 2"/>
    <property type="match status" value="1"/>
</dbReference>
<gene>
    <name evidence="5" type="ORF">E6O75_ATG03466</name>
</gene>
<dbReference type="GO" id="GO:0005794">
    <property type="term" value="C:Golgi apparatus"/>
    <property type="evidence" value="ECO:0007669"/>
    <property type="project" value="UniProtKB-ARBA"/>
</dbReference>
<dbReference type="SMART" id="SM00222">
    <property type="entry name" value="Sec7"/>
    <property type="match status" value="1"/>
</dbReference>
<proteinExistence type="predicted"/>
<dbReference type="EMBL" id="SNSC02000003">
    <property type="protein sequence ID" value="TID25603.1"/>
    <property type="molecule type" value="Genomic_DNA"/>
</dbReference>
<dbReference type="PANTHER" id="PTHR10663:SF388">
    <property type="entry name" value="GOLGI-SPECIFIC BREFELDIN A-RESISTANCE GUANINE NUCLEOTIDE EXCHANGE FACTOR 1"/>
    <property type="match status" value="1"/>
</dbReference>
<dbReference type="Pfam" id="PF23325">
    <property type="entry name" value="TPR_28"/>
    <property type="match status" value="1"/>
</dbReference>
<feature type="domain" description="SEC7" evidence="4">
    <location>
        <begin position="625"/>
        <end position="815"/>
    </location>
</feature>
<feature type="region of interest" description="Disordered" evidence="3">
    <location>
        <begin position="1099"/>
        <end position="1122"/>
    </location>
</feature>
<dbReference type="GO" id="GO:0016192">
    <property type="term" value="P:vesicle-mediated transport"/>
    <property type="evidence" value="ECO:0007669"/>
    <property type="project" value="UniProtKB-ARBA"/>
</dbReference>
<dbReference type="GO" id="GO:0015031">
    <property type="term" value="P:protein transport"/>
    <property type="evidence" value="ECO:0007669"/>
    <property type="project" value="UniProtKB-KW"/>
</dbReference>
<protein>
    <submittedName>
        <fullName evidence="5">Sec7-domain-containing protein</fullName>
    </submittedName>
</protein>
<feature type="region of interest" description="Disordered" evidence="3">
    <location>
        <begin position="303"/>
        <end position="325"/>
    </location>
</feature>
<accession>A0A4Z1P8I6</accession>
<dbReference type="Pfam" id="PF01369">
    <property type="entry name" value="Sec7"/>
    <property type="match status" value="1"/>
</dbReference>
<reference evidence="5 6" key="1">
    <citation type="submission" date="2019-04" db="EMBL/GenBank/DDBJ databases">
        <title>High contiguity whole genome sequence and gene annotation resource for two Venturia nashicola isolates.</title>
        <authorList>
            <person name="Prokchorchik M."/>
            <person name="Won K."/>
            <person name="Lee Y."/>
            <person name="Choi E.D."/>
            <person name="Segonzac C."/>
            <person name="Sohn K.H."/>
        </authorList>
    </citation>
    <scope>NUCLEOTIDE SEQUENCE [LARGE SCALE GENOMIC DNA]</scope>
    <source>
        <strain evidence="5 6">PRI2</strain>
    </source>
</reference>
<dbReference type="InterPro" id="IPR016024">
    <property type="entry name" value="ARM-type_fold"/>
</dbReference>
<dbReference type="SUPFAM" id="SSF48425">
    <property type="entry name" value="Sec7 domain"/>
    <property type="match status" value="1"/>
</dbReference>